<feature type="region of interest" description="Disordered" evidence="3">
    <location>
        <begin position="61"/>
        <end position="165"/>
    </location>
</feature>
<evidence type="ECO:0000256" key="2">
    <source>
        <dbReference type="PROSITE-ProRule" id="PRU00302"/>
    </source>
</evidence>
<dbReference type="GeneID" id="101174792"/>
<dbReference type="PANTHER" id="PTHR46879:SF2">
    <property type="entry name" value="MICROTUBULE-ASSOCIATED SERINE_THREONINE-PROTEIN KINASE 3"/>
    <property type="match status" value="1"/>
</dbReference>
<dbReference type="InterPro" id="IPR000436">
    <property type="entry name" value="Sushi_SCR_CCP_dom"/>
</dbReference>
<dbReference type="GeneTree" id="ENSGT00940000166253"/>
<feature type="compositionally biased region" description="Low complexity" evidence="3">
    <location>
        <begin position="136"/>
        <end position="147"/>
    </location>
</feature>
<comment type="caution">
    <text evidence="2">Lacks conserved residue(s) required for the propagation of feature annotation.</text>
</comment>
<dbReference type="InParanoid" id="A0A3B3H445"/>
<gene>
    <name evidence="7" type="primary">zgc:162331</name>
</gene>
<feature type="compositionally biased region" description="Polar residues" evidence="3">
    <location>
        <begin position="61"/>
        <end position="131"/>
    </location>
</feature>
<protein>
    <submittedName>
        <fullName evidence="7">Zgc:162331</fullName>
    </submittedName>
</protein>
<feature type="region of interest" description="Disordered" evidence="3">
    <location>
        <begin position="409"/>
        <end position="447"/>
    </location>
</feature>
<organism evidence="7 8">
    <name type="scientific">Oryzias latipes</name>
    <name type="common">Japanese rice fish</name>
    <name type="synonym">Japanese killifish</name>
    <dbReference type="NCBI Taxonomy" id="8090"/>
    <lineage>
        <taxon>Eukaryota</taxon>
        <taxon>Metazoa</taxon>
        <taxon>Chordata</taxon>
        <taxon>Craniata</taxon>
        <taxon>Vertebrata</taxon>
        <taxon>Euteleostomi</taxon>
        <taxon>Actinopterygii</taxon>
        <taxon>Neopterygii</taxon>
        <taxon>Teleostei</taxon>
        <taxon>Neoteleostei</taxon>
        <taxon>Acanthomorphata</taxon>
        <taxon>Ovalentaria</taxon>
        <taxon>Atherinomorphae</taxon>
        <taxon>Beloniformes</taxon>
        <taxon>Adrianichthyidae</taxon>
        <taxon>Oryziinae</taxon>
        <taxon>Oryzias</taxon>
    </lineage>
</organism>
<evidence type="ECO:0000256" key="5">
    <source>
        <dbReference type="SAM" id="SignalP"/>
    </source>
</evidence>
<keyword evidence="2" id="KW-0768">Sushi</keyword>
<feature type="disulfide bond" evidence="2">
    <location>
        <begin position="163"/>
        <end position="206"/>
    </location>
</feature>
<accession>A0A3B3H445</accession>
<dbReference type="PANTHER" id="PTHR46879">
    <property type="entry name" value="SUSHI DOMAIN-CONTAINING PROTEIN 3"/>
    <property type="match status" value="1"/>
</dbReference>
<dbReference type="AlphaFoldDB" id="A0A3B3H445"/>
<proteinExistence type="predicted"/>
<dbReference type="Proteomes" id="UP000001038">
    <property type="component" value="Chromosome 23"/>
</dbReference>
<feature type="compositionally biased region" description="Pro residues" evidence="3">
    <location>
        <begin position="426"/>
        <end position="447"/>
    </location>
</feature>
<reference evidence="7" key="3">
    <citation type="submission" date="2025-09" db="UniProtKB">
        <authorList>
            <consortium name="Ensembl"/>
        </authorList>
    </citation>
    <scope>IDENTIFICATION</scope>
    <source>
        <strain evidence="7">Hd-rR</strain>
    </source>
</reference>
<name>A0A3B3H445_ORYLA</name>
<dbReference type="InterPro" id="IPR053067">
    <property type="entry name" value="SUSD3"/>
</dbReference>
<dbReference type="SMART" id="SM00032">
    <property type="entry name" value="CCP"/>
    <property type="match status" value="1"/>
</dbReference>
<feature type="signal peptide" evidence="5">
    <location>
        <begin position="1"/>
        <end position="27"/>
    </location>
</feature>
<dbReference type="OrthoDB" id="9939976at2759"/>
<reference evidence="7 8" key="1">
    <citation type="journal article" date="2007" name="Nature">
        <title>The medaka draft genome and insights into vertebrate genome evolution.</title>
        <authorList>
            <person name="Kasahara M."/>
            <person name="Naruse K."/>
            <person name="Sasaki S."/>
            <person name="Nakatani Y."/>
            <person name="Qu W."/>
            <person name="Ahsan B."/>
            <person name="Yamada T."/>
            <person name="Nagayasu Y."/>
            <person name="Doi K."/>
            <person name="Kasai Y."/>
            <person name="Jindo T."/>
            <person name="Kobayashi D."/>
            <person name="Shimada A."/>
            <person name="Toyoda A."/>
            <person name="Kuroki Y."/>
            <person name="Fujiyama A."/>
            <person name="Sasaki T."/>
            <person name="Shimizu A."/>
            <person name="Asakawa S."/>
            <person name="Shimizu N."/>
            <person name="Hashimoto S."/>
            <person name="Yang J."/>
            <person name="Lee Y."/>
            <person name="Matsushima K."/>
            <person name="Sugano S."/>
            <person name="Sakaizumi M."/>
            <person name="Narita T."/>
            <person name="Ohishi K."/>
            <person name="Haga S."/>
            <person name="Ohta F."/>
            <person name="Nomoto H."/>
            <person name="Nogata K."/>
            <person name="Morishita T."/>
            <person name="Endo T."/>
            <person name="Shin-I T."/>
            <person name="Takeda H."/>
            <person name="Morishita S."/>
            <person name="Kohara Y."/>
        </authorList>
    </citation>
    <scope>NUCLEOTIDE SEQUENCE [LARGE SCALE GENOMIC DNA]</scope>
    <source>
        <strain evidence="7 8">Hd-rR</strain>
    </source>
</reference>
<evidence type="ECO:0000256" key="3">
    <source>
        <dbReference type="SAM" id="MobiDB-lite"/>
    </source>
</evidence>
<evidence type="ECO:0000256" key="1">
    <source>
        <dbReference type="ARBA" id="ARBA00023157"/>
    </source>
</evidence>
<keyword evidence="8" id="KW-1185">Reference proteome</keyword>
<evidence type="ECO:0000256" key="4">
    <source>
        <dbReference type="SAM" id="Phobius"/>
    </source>
</evidence>
<keyword evidence="4" id="KW-0472">Membrane</keyword>
<evidence type="ECO:0000259" key="6">
    <source>
        <dbReference type="PROSITE" id="PS50923"/>
    </source>
</evidence>
<feature type="chain" id="PRO_5017454548" evidence="5">
    <location>
        <begin position="28"/>
        <end position="447"/>
    </location>
</feature>
<dbReference type="FunCoup" id="A0A3B3H445">
    <property type="interactions" value="5"/>
</dbReference>
<dbReference type="Ensembl" id="ENSORLT00000035758.1">
    <property type="protein sequence ID" value="ENSORLP00000026652.1"/>
    <property type="gene ID" value="ENSORLG00000029239.1"/>
</dbReference>
<feature type="domain" description="Sushi" evidence="6">
    <location>
        <begin position="161"/>
        <end position="224"/>
    </location>
</feature>
<dbReference type="KEGG" id="ola:101174792"/>
<dbReference type="CDD" id="cd00033">
    <property type="entry name" value="CCP"/>
    <property type="match status" value="1"/>
</dbReference>
<keyword evidence="4" id="KW-0812">Transmembrane</keyword>
<keyword evidence="5" id="KW-0732">Signal</keyword>
<evidence type="ECO:0000313" key="7">
    <source>
        <dbReference type="Ensembl" id="ENSORLP00000026652.1"/>
    </source>
</evidence>
<dbReference type="Pfam" id="PF00084">
    <property type="entry name" value="Sushi"/>
    <property type="match status" value="1"/>
</dbReference>
<feature type="transmembrane region" description="Helical" evidence="4">
    <location>
        <begin position="235"/>
        <end position="259"/>
    </location>
</feature>
<sequence>MALKEAPNSSTVFWLLLCPLLSSMVLATGPPLTPKDFESPTAALSLGDGVGTTVQLQPDLQTEPQTPSEAPTAAGEQTTAPTAAGEQTTAPTAAGEQTTAPTAAGEQTTAPTAAGEQTTAPTAAGEQTTAPTAAGEQTTEPTDPTEAPAERQSTTSNSTGLSCPPILPPRRGSFYVEGGSGVSIGSVLAFWCREGYQLVGSEKIYCSVRNGKAQWSNNLPVCEAIPRPEDRGLRVAVLASVVSGIVIFAMSLSFLICCLQERNSRSRSRKEGRSRRRDKRASRRSECWLEREEGDWEAFPPPKIFHLSQRMNPRLAPDSPLYLTAGLGGYENRGYQRSQESLLKASLPGLYRSESQLYPHVVLQRVPTPTAPAAPSAPSAPLYLHLPPSSSSASSPAHVAQSQPQIMAQYPTPTYAPGTNTAAPAYPHPTPAPIYPNPHPPPQRPWQ</sequence>
<keyword evidence="1 2" id="KW-1015">Disulfide bond</keyword>
<evidence type="ECO:0000313" key="8">
    <source>
        <dbReference type="Proteomes" id="UP000001038"/>
    </source>
</evidence>
<reference evidence="7" key="2">
    <citation type="submission" date="2025-08" db="UniProtKB">
        <authorList>
            <consortium name="Ensembl"/>
        </authorList>
    </citation>
    <scope>IDENTIFICATION</scope>
    <source>
        <strain evidence="7">Hd-rR</strain>
    </source>
</reference>
<dbReference type="InterPro" id="IPR035976">
    <property type="entry name" value="Sushi/SCR/CCP_sf"/>
</dbReference>
<dbReference type="PROSITE" id="PS50923">
    <property type="entry name" value="SUSHI"/>
    <property type="match status" value="1"/>
</dbReference>
<dbReference type="Bgee" id="ENSORLG00000029239">
    <property type="expression patterns" value="Expressed in bone element and 2 other cell types or tissues"/>
</dbReference>
<feature type="compositionally biased region" description="Polar residues" evidence="3">
    <location>
        <begin position="151"/>
        <end position="161"/>
    </location>
</feature>
<keyword evidence="4" id="KW-1133">Transmembrane helix</keyword>
<dbReference type="STRING" id="8090.ENSORLP00000026652"/>
<dbReference type="SUPFAM" id="SSF57535">
    <property type="entry name" value="Complement control module/SCR domain"/>
    <property type="match status" value="1"/>
</dbReference>
<dbReference type="Gene3D" id="2.10.70.10">
    <property type="entry name" value="Complement Module, domain 1"/>
    <property type="match status" value="1"/>
</dbReference>